<dbReference type="InterPro" id="IPR032774">
    <property type="entry name" value="WG_beta_rep"/>
</dbReference>
<dbReference type="PANTHER" id="PTHR37841">
    <property type="entry name" value="GLR2918 PROTEIN"/>
    <property type="match status" value="1"/>
</dbReference>
<evidence type="ECO:0000313" key="2">
    <source>
        <dbReference type="Proteomes" id="UP001519887"/>
    </source>
</evidence>
<dbReference type="PANTHER" id="PTHR37841:SF1">
    <property type="entry name" value="DUF3298 DOMAIN-CONTAINING PROTEIN"/>
    <property type="match status" value="1"/>
</dbReference>
<sequence>LEWNIRQMLELMNMPRAAGLFPASLKTVGGMKWGYIDSSGRMAILPLYDDARDFQQNGLAIVSENGSYGVIDTSANYVVKPVYDSISPFSEDRAAVIDSQGFRLIDETGTVLTKRAYPFIADMQDGRAVFYVTEGGSGDADGSI</sequence>
<dbReference type="EMBL" id="JAHZIK010003380">
    <property type="protein sequence ID" value="MBW7461895.1"/>
    <property type="molecule type" value="Genomic_DNA"/>
</dbReference>
<gene>
    <name evidence="1" type="ORF">K0U00_48375</name>
</gene>
<keyword evidence="2" id="KW-1185">Reference proteome</keyword>
<feature type="non-terminal residue" evidence="1">
    <location>
        <position position="1"/>
    </location>
</feature>
<proteinExistence type="predicted"/>
<feature type="non-terminal residue" evidence="1">
    <location>
        <position position="144"/>
    </location>
</feature>
<protein>
    <submittedName>
        <fullName evidence="1">WG repeat-containing protein</fullName>
    </submittedName>
</protein>
<name>A0ABS7CLU5_9BACL</name>
<accession>A0ABS7CLU5</accession>
<dbReference type="Pfam" id="PF14903">
    <property type="entry name" value="WG_beta_rep"/>
    <property type="match status" value="1"/>
</dbReference>
<reference evidence="1 2" key="1">
    <citation type="submission" date="2021-07" db="EMBL/GenBank/DDBJ databases">
        <title>Paenibacillus radiodurans sp. nov., isolated from the southeastern edge of Tengger Desert.</title>
        <authorList>
            <person name="Zhang G."/>
        </authorList>
    </citation>
    <scope>NUCLEOTIDE SEQUENCE [LARGE SCALE GENOMIC DNA]</scope>
    <source>
        <strain evidence="1 2">CCM 7311</strain>
    </source>
</reference>
<organism evidence="1 2">
    <name type="scientific">Paenibacillus sepulcri</name>
    <dbReference type="NCBI Taxonomy" id="359917"/>
    <lineage>
        <taxon>Bacteria</taxon>
        <taxon>Bacillati</taxon>
        <taxon>Bacillota</taxon>
        <taxon>Bacilli</taxon>
        <taxon>Bacillales</taxon>
        <taxon>Paenibacillaceae</taxon>
        <taxon>Paenibacillus</taxon>
    </lineage>
</organism>
<comment type="caution">
    <text evidence="1">The sequence shown here is derived from an EMBL/GenBank/DDBJ whole genome shotgun (WGS) entry which is preliminary data.</text>
</comment>
<dbReference type="Proteomes" id="UP001519887">
    <property type="component" value="Unassembled WGS sequence"/>
</dbReference>
<evidence type="ECO:0000313" key="1">
    <source>
        <dbReference type="EMBL" id="MBW7461895.1"/>
    </source>
</evidence>